<dbReference type="PROSITE" id="PS50011">
    <property type="entry name" value="PROTEIN_KINASE_DOM"/>
    <property type="match status" value="1"/>
</dbReference>
<dbReference type="EMBL" id="JAEAOA010000455">
    <property type="protein sequence ID" value="KAK3599517.1"/>
    <property type="molecule type" value="Genomic_DNA"/>
</dbReference>
<dbReference type="GO" id="GO:0005524">
    <property type="term" value="F:ATP binding"/>
    <property type="evidence" value="ECO:0007669"/>
    <property type="project" value="InterPro"/>
</dbReference>
<evidence type="ECO:0000313" key="3">
    <source>
        <dbReference type="Proteomes" id="UP001195483"/>
    </source>
</evidence>
<proteinExistence type="predicted"/>
<reference evidence="2" key="1">
    <citation type="journal article" date="2021" name="Genome Biol. Evol.">
        <title>A High-Quality Reference Genome for a Parasitic Bivalve with Doubly Uniparental Inheritance (Bivalvia: Unionida).</title>
        <authorList>
            <person name="Smith C.H."/>
        </authorList>
    </citation>
    <scope>NUCLEOTIDE SEQUENCE</scope>
    <source>
        <strain evidence="2">CHS0354</strain>
    </source>
</reference>
<name>A0AAE0SWU1_9BIVA</name>
<accession>A0AAE0SWU1</accession>
<dbReference type="Proteomes" id="UP001195483">
    <property type="component" value="Unassembled WGS sequence"/>
</dbReference>
<reference evidence="2" key="2">
    <citation type="journal article" date="2021" name="Genome Biol. Evol.">
        <title>Developing a high-quality reference genome for a parasitic bivalve with doubly uniparental inheritance (Bivalvia: Unionida).</title>
        <authorList>
            <person name="Smith C.H."/>
        </authorList>
    </citation>
    <scope>NUCLEOTIDE SEQUENCE</scope>
    <source>
        <strain evidence="2">CHS0354</strain>
        <tissue evidence="2">Mantle</tissue>
    </source>
</reference>
<keyword evidence="3" id="KW-1185">Reference proteome</keyword>
<feature type="domain" description="Protein kinase" evidence="1">
    <location>
        <begin position="1"/>
        <end position="94"/>
    </location>
</feature>
<dbReference type="AlphaFoldDB" id="A0AAE0SWU1"/>
<dbReference type="PANTHER" id="PTHR24345">
    <property type="entry name" value="SERINE/THREONINE-PROTEIN KINASE PLK"/>
    <property type="match status" value="1"/>
</dbReference>
<organism evidence="2 3">
    <name type="scientific">Potamilus streckersoni</name>
    <dbReference type="NCBI Taxonomy" id="2493646"/>
    <lineage>
        <taxon>Eukaryota</taxon>
        <taxon>Metazoa</taxon>
        <taxon>Spiralia</taxon>
        <taxon>Lophotrochozoa</taxon>
        <taxon>Mollusca</taxon>
        <taxon>Bivalvia</taxon>
        <taxon>Autobranchia</taxon>
        <taxon>Heteroconchia</taxon>
        <taxon>Palaeoheterodonta</taxon>
        <taxon>Unionida</taxon>
        <taxon>Unionoidea</taxon>
        <taxon>Unionidae</taxon>
        <taxon>Ambleminae</taxon>
        <taxon>Lampsilini</taxon>
        <taxon>Potamilus</taxon>
    </lineage>
</organism>
<evidence type="ECO:0000313" key="2">
    <source>
        <dbReference type="EMBL" id="KAK3599517.1"/>
    </source>
</evidence>
<dbReference type="SUPFAM" id="SSF56112">
    <property type="entry name" value="Protein kinase-like (PK-like)"/>
    <property type="match status" value="1"/>
</dbReference>
<dbReference type="InterPro" id="IPR011009">
    <property type="entry name" value="Kinase-like_dom_sf"/>
</dbReference>
<sequence length="132" mass="15029">MKVGFVAPEVLMGFRPQLASDIFSVGCVAYFMIAGRRPFTKRNELLNKVKAPELLNIKLSPAGLDFISSCLQKSIGKRLHLERELRCVHQKGWFADMNIYEDFPWSPLIKAIEKLSKDDAFAHEEKCPDAMQ</sequence>
<comment type="caution">
    <text evidence="2">The sequence shown here is derived from an EMBL/GenBank/DDBJ whole genome shotgun (WGS) entry which is preliminary data.</text>
</comment>
<reference evidence="2" key="3">
    <citation type="submission" date="2023-05" db="EMBL/GenBank/DDBJ databases">
        <authorList>
            <person name="Smith C.H."/>
        </authorList>
    </citation>
    <scope>NUCLEOTIDE SEQUENCE</scope>
    <source>
        <strain evidence="2">CHS0354</strain>
        <tissue evidence="2">Mantle</tissue>
    </source>
</reference>
<dbReference type="GO" id="GO:0004672">
    <property type="term" value="F:protein kinase activity"/>
    <property type="evidence" value="ECO:0007669"/>
    <property type="project" value="InterPro"/>
</dbReference>
<dbReference type="Gene3D" id="1.10.510.10">
    <property type="entry name" value="Transferase(Phosphotransferase) domain 1"/>
    <property type="match status" value="1"/>
</dbReference>
<dbReference type="Pfam" id="PF00069">
    <property type="entry name" value="Pkinase"/>
    <property type="match status" value="1"/>
</dbReference>
<evidence type="ECO:0000259" key="1">
    <source>
        <dbReference type="PROSITE" id="PS50011"/>
    </source>
</evidence>
<gene>
    <name evidence="2" type="ORF">CHS0354_006646</name>
</gene>
<dbReference type="InterPro" id="IPR000719">
    <property type="entry name" value="Prot_kinase_dom"/>
</dbReference>
<protein>
    <recommendedName>
        <fullName evidence="1">Protein kinase domain-containing protein</fullName>
    </recommendedName>
</protein>
<dbReference type="GO" id="GO:0005634">
    <property type="term" value="C:nucleus"/>
    <property type="evidence" value="ECO:0007669"/>
    <property type="project" value="TreeGrafter"/>
</dbReference>